<accession>A0A0G0PBH6</accession>
<evidence type="ECO:0000256" key="1">
    <source>
        <dbReference type="SAM" id="Phobius"/>
    </source>
</evidence>
<evidence type="ECO:0008006" key="4">
    <source>
        <dbReference type="Google" id="ProtNLM"/>
    </source>
</evidence>
<dbReference type="AlphaFoldDB" id="A0A0G0PBH6"/>
<sequence>LAASVLFSISAISIPIIFRNNLPPVIPLFYGLAEGENQLVNPLFLTIPAGLGLLIILINTLLSTIISNNFIKRSLILSSFAVSLLVFITTVKILLLVGSF</sequence>
<keyword evidence="1" id="KW-1133">Transmembrane helix</keyword>
<organism evidence="2 3">
    <name type="scientific">Candidatus Woesebacteria bacterium GW2011_GWB1_38_8b</name>
    <dbReference type="NCBI Taxonomy" id="1618571"/>
    <lineage>
        <taxon>Bacteria</taxon>
        <taxon>Candidatus Woeseibacteriota</taxon>
    </lineage>
</organism>
<keyword evidence="1" id="KW-0812">Transmembrane</keyword>
<protein>
    <recommendedName>
        <fullName evidence="4">Yip1 domain-containing protein</fullName>
    </recommendedName>
</protein>
<evidence type="ECO:0000313" key="3">
    <source>
        <dbReference type="Proteomes" id="UP000033944"/>
    </source>
</evidence>
<keyword evidence="1" id="KW-0472">Membrane</keyword>
<reference evidence="2 3" key="1">
    <citation type="journal article" date="2015" name="Nature">
        <title>rRNA introns, odd ribosomes, and small enigmatic genomes across a large radiation of phyla.</title>
        <authorList>
            <person name="Brown C.T."/>
            <person name="Hug L.A."/>
            <person name="Thomas B.C."/>
            <person name="Sharon I."/>
            <person name="Castelle C.J."/>
            <person name="Singh A."/>
            <person name="Wilkins M.J."/>
            <person name="Williams K.H."/>
            <person name="Banfield J.F."/>
        </authorList>
    </citation>
    <scope>NUCLEOTIDE SEQUENCE [LARGE SCALE GENOMIC DNA]</scope>
</reference>
<feature type="transmembrane region" description="Helical" evidence="1">
    <location>
        <begin position="43"/>
        <end position="62"/>
    </location>
</feature>
<dbReference type="Proteomes" id="UP000033944">
    <property type="component" value="Unassembled WGS sequence"/>
</dbReference>
<gene>
    <name evidence="2" type="ORF">UT10_C0020G0001</name>
</gene>
<name>A0A0G0PBH6_9BACT</name>
<dbReference type="EMBL" id="LBVN01000020">
    <property type="protein sequence ID" value="KKQ86611.1"/>
    <property type="molecule type" value="Genomic_DNA"/>
</dbReference>
<feature type="transmembrane region" description="Helical" evidence="1">
    <location>
        <begin position="74"/>
        <end position="97"/>
    </location>
</feature>
<evidence type="ECO:0000313" key="2">
    <source>
        <dbReference type="EMBL" id="KKQ86611.1"/>
    </source>
</evidence>
<feature type="non-terminal residue" evidence="2">
    <location>
        <position position="1"/>
    </location>
</feature>
<comment type="caution">
    <text evidence="2">The sequence shown here is derived from an EMBL/GenBank/DDBJ whole genome shotgun (WGS) entry which is preliminary data.</text>
</comment>
<proteinExistence type="predicted"/>